<sequence length="787" mass="84170">MGIDAPPPPGEPANLVVALSLAAKGLAVFPVHSGGPKAKAPMPFFRWRDQSSTDAATIREWWRRWPDAAPALDVGKSGLFVVDADRHDPEHDGVEAWSGIMAEAGASPDGIPIVATPNDGSHWIFRQSGGLRNSKGRLPKGVDVRGDGGYIVAPGAVMADGRMYELAGDLDTAPPVPDWLTKWLEKGEEGAAGLSDKEGLKPLPQRALSPAGTHANFASVRTETSLDEIHDLLSHIPSDVGYHEWVQVLMALHAATGGSSDGLSLADAWSAGGSKYKAGEVARKWRSFKSQGINGATIAAIAQQFGADLSAIRIRHLPPLPEVTAEEEAQSRAIVANMTVGGKKVFAARQLLQHDDGTLTDEDGVIVEAKLPAATAPPSDTPFPPGLVGEIAEWIVGTALKPQPAISIAAALTIVGCAAGRQFQGPTGAGTALYVLGLAPTAQGKDTPLKQIGRVMQGAGLTMHLGPDEFMSFSAVVNTMKRKPLCLAPMDEFGDFMRRVFDRKGSIHARAIPKVLRSLWGANFDMVATAEWADRPSEPLPAPHLSIFGVSTHEQFYTALENGAVADGTLNRFLIVEGVRRPKRVKPDVEREIVPQTIIDGVRGVYLASGEMPALSRNDVSANPADHGRTRRIGWGPGAERAWEAFGAEVEQRMFDVPAEADLLGRTVEMAVRIATIVAAGRGSASVSVEDIAFGIDLARQSADTMIAGAADFMAENEQEANWQKIVRMIRDGGGRVVYRSIFNRMRHMRSRDLRELLAHMVDTGVIVEEEVTSSSGGHKAKWYAVE</sequence>
<comment type="caution">
    <text evidence="2">The sequence shown here is derived from an EMBL/GenBank/DDBJ whole genome shotgun (WGS) entry which is preliminary data.</text>
</comment>
<dbReference type="EMBL" id="JAJUWU010000009">
    <property type="protein sequence ID" value="MCE7028461.1"/>
    <property type="molecule type" value="Genomic_DNA"/>
</dbReference>
<gene>
    <name evidence="2" type="ORF">LZD57_10715</name>
</gene>
<dbReference type="CDD" id="cd04859">
    <property type="entry name" value="Prim_Pol"/>
    <property type="match status" value="1"/>
</dbReference>
<dbReference type="InterPro" id="IPR014819">
    <property type="entry name" value="PriCT_2"/>
</dbReference>
<dbReference type="RefSeq" id="WP_233719619.1">
    <property type="nucleotide sequence ID" value="NZ_JAJUWU010000009.1"/>
</dbReference>
<accession>A0A9X1P382</accession>
<dbReference type="Pfam" id="PF09250">
    <property type="entry name" value="Prim-Pol"/>
    <property type="match status" value="1"/>
</dbReference>
<protein>
    <submittedName>
        <fullName evidence="2">Bifunctional DNA primase/polymerase</fullName>
    </submittedName>
</protein>
<dbReference type="AlphaFoldDB" id="A0A9X1P382"/>
<dbReference type="GO" id="GO:0016817">
    <property type="term" value="F:hydrolase activity, acting on acid anhydrides"/>
    <property type="evidence" value="ECO:0007669"/>
    <property type="project" value="InterPro"/>
</dbReference>
<reference evidence="2" key="1">
    <citation type="submission" date="2022-01" db="EMBL/GenBank/DDBJ databases">
        <title>Jiella avicenniae sp. nov., a novel endophytic bacterium isolated from bark of Avicennia marina.</title>
        <authorList>
            <person name="Tuo L."/>
        </authorList>
    </citation>
    <scope>NUCLEOTIDE SEQUENCE</scope>
    <source>
        <strain evidence="2">CBK1P-4</strain>
    </source>
</reference>
<dbReference type="SMART" id="SM00943">
    <property type="entry name" value="Prim-Pol"/>
    <property type="match status" value="1"/>
</dbReference>
<dbReference type="Proteomes" id="UP001139035">
    <property type="component" value="Unassembled WGS sequence"/>
</dbReference>
<dbReference type="Pfam" id="PF08707">
    <property type="entry name" value="PriCT_2"/>
    <property type="match status" value="1"/>
</dbReference>
<dbReference type="SUPFAM" id="SSF56747">
    <property type="entry name" value="Prim-pol domain"/>
    <property type="match status" value="1"/>
</dbReference>
<dbReference type="InterPro" id="IPR015330">
    <property type="entry name" value="DNA_primase/pol_bifunc_N"/>
</dbReference>
<evidence type="ECO:0000313" key="3">
    <source>
        <dbReference type="Proteomes" id="UP001139035"/>
    </source>
</evidence>
<proteinExistence type="predicted"/>
<evidence type="ECO:0000313" key="2">
    <source>
        <dbReference type="EMBL" id="MCE7028461.1"/>
    </source>
</evidence>
<evidence type="ECO:0000259" key="1">
    <source>
        <dbReference type="SMART" id="SM00943"/>
    </source>
</evidence>
<organism evidence="2 3">
    <name type="scientific">Jiella avicenniae</name>
    <dbReference type="NCBI Taxonomy" id="2907202"/>
    <lineage>
        <taxon>Bacteria</taxon>
        <taxon>Pseudomonadati</taxon>
        <taxon>Pseudomonadota</taxon>
        <taxon>Alphaproteobacteria</taxon>
        <taxon>Hyphomicrobiales</taxon>
        <taxon>Aurantimonadaceae</taxon>
        <taxon>Jiella</taxon>
    </lineage>
</organism>
<keyword evidence="3" id="KW-1185">Reference proteome</keyword>
<name>A0A9X1P382_9HYPH</name>
<feature type="domain" description="DNA primase/polymerase bifunctional N-terminal" evidence="1">
    <location>
        <begin position="18"/>
        <end position="180"/>
    </location>
</feature>